<dbReference type="GeneID" id="77467068"/>
<dbReference type="EMBL" id="CP028103">
    <property type="protein sequence ID" value="AVQ30363.1"/>
    <property type="molecule type" value="Genomic_DNA"/>
</dbReference>
<sequence>MTEKQGRKIFKKELETFLKNSKQITEEIAGNVSEGTKKGTGEKISEIKEVGQQLWKDICYLEKERWKALKEMIECLEKMKKVNYYPSHKEEYHKLTQWYHEALKRHDAAVYELTNY</sequence>
<accession>A0ABM6U247</accession>
<keyword evidence="2" id="KW-1185">Reference proteome</keyword>
<proteinExistence type="predicted"/>
<dbReference type="Proteomes" id="UP000241238">
    <property type="component" value="Chromosome"/>
</dbReference>
<name>A0ABM6U247_FUSVA</name>
<evidence type="ECO:0000313" key="2">
    <source>
        <dbReference type="Proteomes" id="UP000241238"/>
    </source>
</evidence>
<evidence type="ECO:0000313" key="1">
    <source>
        <dbReference type="EMBL" id="AVQ30363.1"/>
    </source>
</evidence>
<protein>
    <submittedName>
        <fullName evidence="1">Uncharacterized protein</fullName>
    </submittedName>
</protein>
<gene>
    <name evidence="1" type="ORF">C4N18_03620</name>
</gene>
<reference evidence="2" key="1">
    <citation type="journal article" date="2018" name="MSphere">
        <title>Fusobacterium Genomics Using MinION and Illumina Sequencing Enables Genome Completion and Correction.</title>
        <authorList>
            <person name="Todd S.M."/>
            <person name="Settlage R.E."/>
            <person name="Lahmers K.K."/>
            <person name="Slade D.J."/>
        </authorList>
    </citation>
    <scope>NUCLEOTIDE SEQUENCE [LARGE SCALE GENOMIC DNA]</scope>
    <source>
        <strain evidence="2">ATCC 27725</strain>
    </source>
</reference>
<organism evidence="1 2">
    <name type="scientific">Fusobacterium varium ATCC 27725</name>
    <dbReference type="NCBI Taxonomy" id="469618"/>
    <lineage>
        <taxon>Bacteria</taxon>
        <taxon>Fusobacteriati</taxon>
        <taxon>Fusobacteriota</taxon>
        <taxon>Fusobacteriia</taxon>
        <taxon>Fusobacteriales</taxon>
        <taxon>Fusobacteriaceae</taxon>
        <taxon>Fusobacterium</taxon>
    </lineage>
</organism>
<dbReference type="RefSeq" id="WP_005948870.1">
    <property type="nucleotide sequence ID" value="NZ_CP028103.1"/>
</dbReference>